<sequence>MVKESVKDKIILTASELFYMDGYNQTGINKILEVAKVSKDSMYRHFKSKEAIAVAYLERQHKMVMFESLRYMSNAQPGNDAVLALFDFLLNWLEQSGFRGCGFQNIFTDIPKNQTSIKEMVCMSKNEIRKLINNELEKIEPNNPNVKELSDEVLVLWEGAIILSQIQKNNWPIVTARNACEKLLNHQH</sequence>
<proteinExistence type="predicted"/>
<dbReference type="InterPro" id="IPR054156">
    <property type="entry name" value="YxaF_TetR_C"/>
</dbReference>
<dbReference type="GO" id="GO:0003677">
    <property type="term" value="F:DNA binding"/>
    <property type="evidence" value="ECO:0007669"/>
    <property type="project" value="UniProtKB-UniRule"/>
</dbReference>
<dbReference type="PRINTS" id="PR00455">
    <property type="entry name" value="HTHTETR"/>
</dbReference>
<dbReference type="PANTHER" id="PTHR47506">
    <property type="entry name" value="TRANSCRIPTIONAL REGULATORY PROTEIN"/>
    <property type="match status" value="1"/>
</dbReference>
<dbReference type="OrthoDB" id="9787680at2"/>
<dbReference type="InterPro" id="IPR036271">
    <property type="entry name" value="Tet_transcr_reg_TetR-rel_C_sf"/>
</dbReference>
<dbReference type="PROSITE" id="PS50977">
    <property type="entry name" value="HTH_TETR_2"/>
    <property type="match status" value="1"/>
</dbReference>
<keyword evidence="7" id="KW-1185">Reference proteome</keyword>
<evidence type="ECO:0000256" key="1">
    <source>
        <dbReference type="ARBA" id="ARBA00023015"/>
    </source>
</evidence>
<comment type="caution">
    <text evidence="6">The sequence shown here is derived from an EMBL/GenBank/DDBJ whole genome shotgun (WGS) entry which is preliminary data.</text>
</comment>
<gene>
    <name evidence="6" type="ORF">D9O36_18375</name>
</gene>
<evidence type="ECO:0000313" key="7">
    <source>
        <dbReference type="Proteomes" id="UP000540519"/>
    </source>
</evidence>
<evidence type="ECO:0000259" key="5">
    <source>
        <dbReference type="PROSITE" id="PS50977"/>
    </source>
</evidence>
<dbReference type="InterPro" id="IPR001647">
    <property type="entry name" value="HTH_TetR"/>
</dbReference>
<dbReference type="SUPFAM" id="SSF46689">
    <property type="entry name" value="Homeodomain-like"/>
    <property type="match status" value="1"/>
</dbReference>
<evidence type="ECO:0000256" key="4">
    <source>
        <dbReference type="PROSITE-ProRule" id="PRU00335"/>
    </source>
</evidence>
<dbReference type="Gene3D" id="1.10.357.10">
    <property type="entry name" value="Tetracycline Repressor, domain 2"/>
    <property type="match status" value="1"/>
</dbReference>
<evidence type="ECO:0000256" key="3">
    <source>
        <dbReference type="ARBA" id="ARBA00023163"/>
    </source>
</evidence>
<dbReference type="SUPFAM" id="SSF48498">
    <property type="entry name" value="Tetracyclin repressor-like, C-terminal domain"/>
    <property type="match status" value="1"/>
</dbReference>
<dbReference type="AlphaFoldDB" id="A0A7X2ZWP8"/>
<feature type="domain" description="HTH tetR-type" evidence="5">
    <location>
        <begin position="4"/>
        <end position="64"/>
    </location>
</feature>
<accession>A0A7X2ZWP8</accession>
<dbReference type="Pfam" id="PF00440">
    <property type="entry name" value="TetR_N"/>
    <property type="match status" value="1"/>
</dbReference>
<reference evidence="6 7" key="1">
    <citation type="journal article" date="2019" name="Mar. Drugs">
        <title>Comparative Genomics and CAZyme Genome Repertoires of Marine Zobellia amurskyensis KMM 3526(T) and Zobellia laminariae KMM 3676(T).</title>
        <authorList>
            <person name="Chernysheva N."/>
            <person name="Bystritskaya E."/>
            <person name="Stenkova A."/>
            <person name="Golovkin I."/>
            <person name="Nedashkovskaya O."/>
            <person name="Isaeva M."/>
        </authorList>
    </citation>
    <scope>NUCLEOTIDE SEQUENCE [LARGE SCALE GENOMIC DNA]</scope>
    <source>
        <strain evidence="6 7">KMM 3526</strain>
    </source>
</reference>
<keyword evidence="2 4" id="KW-0238">DNA-binding</keyword>
<dbReference type="EMBL" id="RCNR01000053">
    <property type="protein sequence ID" value="MUH37823.1"/>
    <property type="molecule type" value="Genomic_DNA"/>
</dbReference>
<dbReference type="PANTHER" id="PTHR47506:SF1">
    <property type="entry name" value="HTH-TYPE TRANSCRIPTIONAL REGULATOR YJDC"/>
    <property type="match status" value="1"/>
</dbReference>
<keyword evidence="3" id="KW-0804">Transcription</keyword>
<keyword evidence="1" id="KW-0805">Transcription regulation</keyword>
<dbReference type="Pfam" id="PF21993">
    <property type="entry name" value="TetR_C_13_2"/>
    <property type="match status" value="1"/>
</dbReference>
<protein>
    <submittedName>
        <fullName evidence="6">TetR/AcrR family transcriptional regulator</fullName>
    </submittedName>
</protein>
<dbReference type="Proteomes" id="UP000540519">
    <property type="component" value="Unassembled WGS sequence"/>
</dbReference>
<dbReference type="RefSeq" id="WP_155601020.1">
    <property type="nucleotide sequence ID" value="NZ_RCNR01000053.1"/>
</dbReference>
<organism evidence="6 7">
    <name type="scientific">Zobellia amurskyensis</name>
    <dbReference type="NCBI Taxonomy" id="248905"/>
    <lineage>
        <taxon>Bacteria</taxon>
        <taxon>Pseudomonadati</taxon>
        <taxon>Bacteroidota</taxon>
        <taxon>Flavobacteriia</taxon>
        <taxon>Flavobacteriales</taxon>
        <taxon>Flavobacteriaceae</taxon>
        <taxon>Zobellia</taxon>
    </lineage>
</organism>
<name>A0A7X2ZWP8_9FLAO</name>
<evidence type="ECO:0000313" key="6">
    <source>
        <dbReference type="EMBL" id="MUH37823.1"/>
    </source>
</evidence>
<feature type="DNA-binding region" description="H-T-H motif" evidence="4">
    <location>
        <begin position="27"/>
        <end position="46"/>
    </location>
</feature>
<evidence type="ECO:0000256" key="2">
    <source>
        <dbReference type="ARBA" id="ARBA00023125"/>
    </source>
</evidence>
<dbReference type="InterPro" id="IPR009057">
    <property type="entry name" value="Homeodomain-like_sf"/>
</dbReference>